<reference evidence="1 2" key="1">
    <citation type="journal article" date="2021" name="Elife">
        <title>Chloroplast acquisition without the gene transfer in kleptoplastic sea slugs, Plakobranchus ocellatus.</title>
        <authorList>
            <person name="Maeda T."/>
            <person name="Takahashi S."/>
            <person name="Yoshida T."/>
            <person name="Shimamura S."/>
            <person name="Takaki Y."/>
            <person name="Nagai Y."/>
            <person name="Toyoda A."/>
            <person name="Suzuki Y."/>
            <person name="Arimoto A."/>
            <person name="Ishii H."/>
            <person name="Satoh N."/>
            <person name="Nishiyama T."/>
            <person name="Hasebe M."/>
            <person name="Maruyama T."/>
            <person name="Minagawa J."/>
            <person name="Obokata J."/>
            <person name="Shigenobu S."/>
        </authorList>
    </citation>
    <scope>NUCLEOTIDE SEQUENCE [LARGE SCALE GENOMIC DNA]</scope>
</reference>
<sequence>MLSQTCQTLDASSVRDLLETCIGSSVVSSPSGHSTLASDRQVSLIKAWSNTGFCVKTSHVDIVQPPCGTGLGKGRRSRLWTTAKVMGRRRA</sequence>
<organism evidence="1 2">
    <name type="scientific">Plakobranchus ocellatus</name>
    <dbReference type="NCBI Taxonomy" id="259542"/>
    <lineage>
        <taxon>Eukaryota</taxon>
        <taxon>Metazoa</taxon>
        <taxon>Spiralia</taxon>
        <taxon>Lophotrochozoa</taxon>
        <taxon>Mollusca</taxon>
        <taxon>Gastropoda</taxon>
        <taxon>Heterobranchia</taxon>
        <taxon>Euthyneura</taxon>
        <taxon>Panpulmonata</taxon>
        <taxon>Sacoglossa</taxon>
        <taxon>Placobranchoidea</taxon>
        <taxon>Plakobranchidae</taxon>
        <taxon>Plakobranchus</taxon>
    </lineage>
</organism>
<keyword evidence="2" id="KW-1185">Reference proteome</keyword>
<accession>A0AAV3ZS35</accession>
<dbReference type="Proteomes" id="UP000735302">
    <property type="component" value="Unassembled WGS sequence"/>
</dbReference>
<protein>
    <submittedName>
        <fullName evidence="1">Uncharacterized protein</fullName>
    </submittedName>
</protein>
<gene>
    <name evidence="1" type="ORF">PoB_002318900</name>
</gene>
<dbReference type="EMBL" id="BLXT01002699">
    <property type="protein sequence ID" value="GFN96683.1"/>
    <property type="molecule type" value="Genomic_DNA"/>
</dbReference>
<proteinExistence type="predicted"/>
<evidence type="ECO:0000313" key="2">
    <source>
        <dbReference type="Proteomes" id="UP000735302"/>
    </source>
</evidence>
<comment type="caution">
    <text evidence="1">The sequence shown here is derived from an EMBL/GenBank/DDBJ whole genome shotgun (WGS) entry which is preliminary data.</text>
</comment>
<evidence type="ECO:0000313" key="1">
    <source>
        <dbReference type="EMBL" id="GFN96683.1"/>
    </source>
</evidence>
<name>A0AAV3ZS35_9GAST</name>
<dbReference type="AlphaFoldDB" id="A0AAV3ZS35"/>